<name>A0AAD1TJL2_PELCU</name>
<gene>
    <name evidence="2" type="ORF">PECUL_23A028875</name>
</gene>
<organism evidence="2 3">
    <name type="scientific">Pelobates cultripes</name>
    <name type="common">Western spadefoot toad</name>
    <dbReference type="NCBI Taxonomy" id="61616"/>
    <lineage>
        <taxon>Eukaryota</taxon>
        <taxon>Metazoa</taxon>
        <taxon>Chordata</taxon>
        <taxon>Craniata</taxon>
        <taxon>Vertebrata</taxon>
        <taxon>Euteleostomi</taxon>
        <taxon>Amphibia</taxon>
        <taxon>Batrachia</taxon>
        <taxon>Anura</taxon>
        <taxon>Pelobatoidea</taxon>
        <taxon>Pelobatidae</taxon>
        <taxon>Pelobates</taxon>
    </lineage>
</organism>
<evidence type="ECO:0000256" key="1">
    <source>
        <dbReference type="SAM" id="MobiDB-lite"/>
    </source>
</evidence>
<keyword evidence="3" id="KW-1185">Reference proteome</keyword>
<dbReference type="Proteomes" id="UP001295444">
    <property type="component" value="Chromosome 12"/>
</dbReference>
<evidence type="ECO:0000313" key="3">
    <source>
        <dbReference type="Proteomes" id="UP001295444"/>
    </source>
</evidence>
<proteinExistence type="predicted"/>
<dbReference type="EMBL" id="OW240923">
    <property type="protein sequence ID" value="CAH2326159.1"/>
    <property type="molecule type" value="Genomic_DNA"/>
</dbReference>
<accession>A0AAD1TJL2</accession>
<dbReference type="AlphaFoldDB" id="A0AAD1TJL2"/>
<reference evidence="2" key="1">
    <citation type="submission" date="2022-03" db="EMBL/GenBank/DDBJ databases">
        <authorList>
            <person name="Alioto T."/>
            <person name="Alioto T."/>
            <person name="Gomez Garrido J."/>
        </authorList>
    </citation>
    <scope>NUCLEOTIDE SEQUENCE</scope>
</reference>
<sequence length="83" mass="9470">MAAERNKLTYERANNEIDRSQDDAVGCDRVKTVVTVQRTTSSSVFFELEQEAGCKQSVRRQESRANDCTGGQKQRNQTSRENR</sequence>
<feature type="region of interest" description="Disordered" evidence="1">
    <location>
        <begin position="56"/>
        <end position="83"/>
    </location>
</feature>
<protein>
    <submittedName>
        <fullName evidence="2">Uncharacterized protein</fullName>
    </submittedName>
</protein>
<evidence type="ECO:0000313" key="2">
    <source>
        <dbReference type="EMBL" id="CAH2326159.1"/>
    </source>
</evidence>